<dbReference type="SUPFAM" id="SSF48452">
    <property type="entry name" value="TPR-like"/>
    <property type="match status" value="1"/>
</dbReference>
<dbReference type="AlphaFoldDB" id="A0A6G1ISW7"/>
<reference evidence="1" key="1">
    <citation type="journal article" date="2020" name="Stud. Mycol.">
        <title>101 Dothideomycetes genomes: a test case for predicting lifestyles and emergence of pathogens.</title>
        <authorList>
            <person name="Haridas S."/>
            <person name="Albert R."/>
            <person name="Binder M."/>
            <person name="Bloem J."/>
            <person name="Labutti K."/>
            <person name="Salamov A."/>
            <person name="Andreopoulos B."/>
            <person name="Baker S."/>
            <person name="Barry K."/>
            <person name="Bills G."/>
            <person name="Bluhm B."/>
            <person name="Cannon C."/>
            <person name="Castanera R."/>
            <person name="Culley D."/>
            <person name="Daum C."/>
            <person name="Ezra D."/>
            <person name="Gonzalez J."/>
            <person name="Henrissat B."/>
            <person name="Kuo A."/>
            <person name="Liang C."/>
            <person name="Lipzen A."/>
            <person name="Lutzoni F."/>
            <person name="Magnuson J."/>
            <person name="Mondo S."/>
            <person name="Nolan M."/>
            <person name="Ohm R."/>
            <person name="Pangilinan J."/>
            <person name="Park H.-J."/>
            <person name="Ramirez L."/>
            <person name="Alfaro M."/>
            <person name="Sun H."/>
            <person name="Tritt A."/>
            <person name="Yoshinaga Y."/>
            <person name="Zwiers L.-H."/>
            <person name="Turgeon B."/>
            <person name="Goodwin S."/>
            <person name="Spatafora J."/>
            <person name="Crous P."/>
            <person name="Grigoriev I."/>
        </authorList>
    </citation>
    <scope>NUCLEOTIDE SEQUENCE</scope>
    <source>
        <strain evidence="1">CBS 122367</strain>
    </source>
</reference>
<dbReference type="InterPro" id="IPR011990">
    <property type="entry name" value="TPR-like_helical_dom_sf"/>
</dbReference>
<accession>A0A6G1ISW7</accession>
<dbReference type="Proteomes" id="UP000799291">
    <property type="component" value="Unassembled WGS sequence"/>
</dbReference>
<gene>
    <name evidence="1" type="ORF">K458DRAFT_457419</name>
</gene>
<evidence type="ECO:0000313" key="1">
    <source>
        <dbReference type="EMBL" id="KAF2681344.1"/>
    </source>
</evidence>
<name>A0A6G1ISW7_9PLEO</name>
<dbReference type="EMBL" id="MU005592">
    <property type="protein sequence ID" value="KAF2681344.1"/>
    <property type="molecule type" value="Genomic_DNA"/>
</dbReference>
<dbReference type="OrthoDB" id="1357022at2759"/>
<organism evidence="1 2">
    <name type="scientific">Lentithecium fluviatile CBS 122367</name>
    <dbReference type="NCBI Taxonomy" id="1168545"/>
    <lineage>
        <taxon>Eukaryota</taxon>
        <taxon>Fungi</taxon>
        <taxon>Dikarya</taxon>
        <taxon>Ascomycota</taxon>
        <taxon>Pezizomycotina</taxon>
        <taxon>Dothideomycetes</taxon>
        <taxon>Pleosporomycetidae</taxon>
        <taxon>Pleosporales</taxon>
        <taxon>Massarineae</taxon>
        <taxon>Lentitheciaceae</taxon>
        <taxon>Lentithecium</taxon>
    </lineage>
</organism>
<keyword evidence="2" id="KW-1185">Reference proteome</keyword>
<dbReference type="Gene3D" id="1.25.40.10">
    <property type="entry name" value="Tetratricopeptide repeat domain"/>
    <property type="match status" value="2"/>
</dbReference>
<sequence length="664" mass="75459">MAFLNAIRVLIKYSFVTANPSGMRPKQILQRALEGRRTAQSHANAVLEHAWSNFSSSLADLDTRTLNQRKMELFQKVQCNESDQRLNILYHPLGVFAGFCDRVGEKRRITELMKIEYEYLKSSLGETENMTLVVGSGLSWQFYQMNDGQRGKEMAKKSLKGQIFRPNSREACSAMTSLTANHYLLDEFEDCIDIDTTILECFSAIYGPNDLDALYDEAYRRYEVVLDLKHPQTLKAAAEKHGAFRRDGNYKDTADIQLQLLRTYGEIYGSGHLNTLDQAEDLLSDYENLGDFREVEANLVELVKNIRDGPHSNPSRLAHGLILLAAECLSKLKETFCVDSIVDLALQQLRKDSKLSNGLRIRFLGRMVDLYRNQPTFGSLLAVTGYLNSLKLGDNICDEEATMRALGNAAIALSDDFDMFREARPILSQVHEFLLAMSTKHIEGPEAARSSYERLSYLRDHASELVRQMAIDSLREVAFMKMSKGSSVNCERMLLECLEAYRKFDKMDISIAYTLVSLAELLDGVRILRENSTDSINLRRNWDATIRTALERLGTTYFALNDFSNATETFLQVCEQYSSTFNDQNVGVGDVLLWAAITCICAGEFDRAKYLPKRALERYQTSKSTENWRFKCAQAVQRAVLKIESLRRSSPVEELQRNHFLPPG</sequence>
<evidence type="ECO:0008006" key="3">
    <source>
        <dbReference type="Google" id="ProtNLM"/>
    </source>
</evidence>
<proteinExistence type="predicted"/>
<protein>
    <recommendedName>
        <fullName evidence="3">TPR-like protein</fullName>
    </recommendedName>
</protein>
<evidence type="ECO:0000313" key="2">
    <source>
        <dbReference type="Proteomes" id="UP000799291"/>
    </source>
</evidence>